<gene>
    <name evidence="3" type="ORF">E7V67_020110</name>
</gene>
<name>A0ABZ1UIR5_9BURK</name>
<evidence type="ECO:0000259" key="1">
    <source>
        <dbReference type="PROSITE" id="PS50404"/>
    </source>
</evidence>
<reference evidence="3 4" key="1">
    <citation type="journal article" date="2019" name="Int. J. Syst. Evol. Microbiol.">
        <title>The Draft Whole-Genome Sequence of the Antibiotic Producer Empedobacter haloabium ATCC 31962 Provides Indications for Its Taxonomic Reclassification.</title>
        <authorList>
            <person name="Miess H."/>
            <person name="Arlt P."/>
            <person name="Apel A.K."/>
            <person name="Weber T."/>
            <person name="Nieselt K."/>
            <person name="Hanssen F."/>
            <person name="Czemmel S."/>
            <person name="Nahnsen S."/>
            <person name="Gross H."/>
        </authorList>
    </citation>
    <scope>NUCLEOTIDE SEQUENCE [LARGE SCALE GENOMIC DNA]</scope>
    <source>
        <strain evidence="3 4">ATCC 31962</strain>
    </source>
</reference>
<dbReference type="PANTHER" id="PTHR44051:SF8">
    <property type="entry name" value="GLUTATHIONE S-TRANSFERASE GSTA"/>
    <property type="match status" value="1"/>
</dbReference>
<accession>A0ABZ1UIR5</accession>
<dbReference type="EMBL" id="CP136508">
    <property type="protein sequence ID" value="WUR11986.1"/>
    <property type="molecule type" value="Genomic_DNA"/>
</dbReference>
<organism evidence="3 4">
    <name type="scientific">[Empedobacter] haloabium</name>
    <dbReference type="NCBI Taxonomy" id="592317"/>
    <lineage>
        <taxon>Bacteria</taxon>
        <taxon>Pseudomonadati</taxon>
        <taxon>Pseudomonadota</taxon>
        <taxon>Betaproteobacteria</taxon>
        <taxon>Burkholderiales</taxon>
        <taxon>Oxalobacteraceae</taxon>
        <taxon>Telluria group</taxon>
        <taxon>Telluria group incertae sedis</taxon>
    </lineage>
</organism>
<dbReference type="CDD" id="cd03048">
    <property type="entry name" value="GST_N_Ure2p_like"/>
    <property type="match status" value="1"/>
</dbReference>
<dbReference type="InterPro" id="IPR040079">
    <property type="entry name" value="Glutathione_S-Trfase"/>
</dbReference>
<dbReference type="Proteomes" id="UP000321323">
    <property type="component" value="Chromosome"/>
</dbReference>
<dbReference type="Pfam" id="PF13410">
    <property type="entry name" value="GST_C_2"/>
    <property type="match status" value="1"/>
</dbReference>
<dbReference type="PROSITE" id="PS50405">
    <property type="entry name" value="GST_CTER"/>
    <property type="match status" value="1"/>
</dbReference>
<dbReference type="SFLD" id="SFLDG01151">
    <property type="entry name" value="Main.2:_Nu-like"/>
    <property type="match status" value="1"/>
</dbReference>
<dbReference type="InterPro" id="IPR004045">
    <property type="entry name" value="Glutathione_S-Trfase_N"/>
</dbReference>
<evidence type="ECO:0000259" key="2">
    <source>
        <dbReference type="PROSITE" id="PS50405"/>
    </source>
</evidence>
<evidence type="ECO:0000313" key="4">
    <source>
        <dbReference type="Proteomes" id="UP000321323"/>
    </source>
</evidence>
<dbReference type="PANTHER" id="PTHR44051">
    <property type="entry name" value="GLUTATHIONE S-TRANSFERASE-RELATED"/>
    <property type="match status" value="1"/>
</dbReference>
<dbReference type="SFLD" id="SFLDG00358">
    <property type="entry name" value="Main_(cytGST)"/>
    <property type="match status" value="1"/>
</dbReference>
<dbReference type="Pfam" id="PF13417">
    <property type="entry name" value="GST_N_3"/>
    <property type="match status" value="1"/>
</dbReference>
<keyword evidence="4" id="KW-1185">Reference proteome</keyword>
<feature type="domain" description="GST N-terminal" evidence="1">
    <location>
        <begin position="1"/>
        <end position="85"/>
    </location>
</feature>
<protein>
    <submittedName>
        <fullName evidence="3">Glutathione S-transferase N-terminal domain-containing protein</fullName>
    </submittedName>
</protein>
<dbReference type="PROSITE" id="PS50404">
    <property type="entry name" value="GST_NTER"/>
    <property type="match status" value="1"/>
</dbReference>
<dbReference type="Gene3D" id="1.20.1050.10">
    <property type="match status" value="1"/>
</dbReference>
<dbReference type="SUPFAM" id="SSF47616">
    <property type="entry name" value="GST C-terminal domain-like"/>
    <property type="match status" value="1"/>
</dbReference>
<proteinExistence type="predicted"/>
<dbReference type="InterPro" id="IPR010987">
    <property type="entry name" value="Glutathione-S-Trfase_C-like"/>
</dbReference>
<dbReference type="SUPFAM" id="SSF52833">
    <property type="entry name" value="Thioredoxin-like"/>
    <property type="match status" value="1"/>
</dbReference>
<dbReference type="InterPro" id="IPR036249">
    <property type="entry name" value="Thioredoxin-like_sf"/>
</dbReference>
<dbReference type="InterPro" id="IPR036282">
    <property type="entry name" value="Glutathione-S-Trfase_C_sf"/>
</dbReference>
<sequence length="208" mass="22603">MITLHTWTTPNGRKPIILLEELGTPYDIVPVDLGKRQQFEPAFLAISPNNKIPALVDDDAAGGPLTMFESGAILTYLAEKHGQFLPAAGLARYRVLTWLHWQIGGVGPMFGQLGFFSRQDNADATGHFVEEAERLLGVLDKQLSKGAYLAGDEYSIADIAVYPWIMAATERLGSQLGATLESKASLQRWLGLVGGRPAVRKAMAWAPG</sequence>
<feature type="domain" description="GST C-terminal" evidence="2">
    <location>
        <begin position="88"/>
        <end position="208"/>
    </location>
</feature>
<dbReference type="Gene3D" id="3.40.30.10">
    <property type="entry name" value="Glutaredoxin"/>
    <property type="match status" value="1"/>
</dbReference>
<dbReference type="SFLD" id="SFLDS00019">
    <property type="entry name" value="Glutathione_Transferase_(cytos"/>
    <property type="match status" value="1"/>
</dbReference>
<evidence type="ECO:0000313" key="3">
    <source>
        <dbReference type="EMBL" id="WUR11986.1"/>
    </source>
</evidence>